<dbReference type="InterPro" id="IPR051541">
    <property type="entry name" value="PTS_SugarTrans_NitroReg"/>
</dbReference>
<dbReference type="Gene3D" id="3.40.930.10">
    <property type="entry name" value="Mannitol-specific EII, Chain A"/>
    <property type="match status" value="1"/>
</dbReference>
<keyword evidence="2" id="KW-0762">Sugar transport</keyword>
<organism evidence="2 3">
    <name type="scientific">Camelimonas fluminis</name>
    <dbReference type="NCBI Taxonomy" id="1576911"/>
    <lineage>
        <taxon>Bacteria</taxon>
        <taxon>Pseudomonadati</taxon>
        <taxon>Pseudomonadota</taxon>
        <taxon>Alphaproteobacteria</taxon>
        <taxon>Hyphomicrobiales</taxon>
        <taxon>Chelatococcaceae</taxon>
        <taxon>Camelimonas</taxon>
    </lineage>
</organism>
<protein>
    <submittedName>
        <fullName evidence="2">PTS sugar transporter subunit IIA</fullName>
    </submittedName>
</protein>
<evidence type="ECO:0000259" key="1">
    <source>
        <dbReference type="PROSITE" id="PS51094"/>
    </source>
</evidence>
<name>A0ABV7UJY7_9HYPH</name>
<dbReference type="Pfam" id="PF00359">
    <property type="entry name" value="PTS_EIIA_2"/>
    <property type="match status" value="1"/>
</dbReference>
<accession>A0ABV7UJY7</accession>
<gene>
    <name evidence="2" type="ORF">ACFONL_16875</name>
</gene>
<dbReference type="PROSITE" id="PS51094">
    <property type="entry name" value="PTS_EIIA_TYPE_2"/>
    <property type="match status" value="1"/>
</dbReference>
<dbReference type="InterPro" id="IPR016152">
    <property type="entry name" value="PTrfase/Anion_transptr"/>
</dbReference>
<comment type="caution">
    <text evidence="2">The sequence shown here is derived from an EMBL/GenBank/DDBJ whole genome shotgun (WGS) entry which is preliminary data.</text>
</comment>
<dbReference type="RefSeq" id="WP_191318379.1">
    <property type="nucleotide sequence ID" value="NZ_BNCG01000003.1"/>
</dbReference>
<evidence type="ECO:0000313" key="2">
    <source>
        <dbReference type="EMBL" id="MFC3639016.1"/>
    </source>
</evidence>
<feature type="domain" description="PTS EIIA type-2" evidence="1">
    <location>
        <begin position="5"/>
        <end position="148"/>
    </location>
</feature>
<proteinExistence type="predicted"/>
<reference evidence="3" key="1">
    <citation type="journal article" date="2019" name="Int. J. Syst. Evol. Microbiol.">
        <title>The Global Catalogue of Microorganisms (GCM) 10K type strain sequencing project: providing services to taxonomists for standard genome sequencing and annotation.</title>
        <authorList>
            <consortium name="The Broad Institute Genomics Platform"/>
            <consortium name="The Broad Institute Genome Sequencing Center for Infectious Disease"/>
            <person name="Wu L."/>
            <person name="Ma J."/>
        </authorList>
    </citation>
    <scope>NUCLEOTIDE SEQUENCE [LARGE SCALE GENOMIC DNA]</scope>
    <source>
        <strain evidence="3">KCTC 42282</strain>
    </source>
</reference>
<dbReference type="PANTHER" id="PTHR47738:SF1">
    <property type="entry name" value="NITROGEN REGULATORY PROTEIN"/>
    <property type="match status" value="1"/>
</dbReference>
<dbReference type="Proteomes" id="UP001595704">
    <property type="component" value="Unassembled WGS sequence"/>
</dbReference>
<dbReference type="EMBL" id="JBHRYC010000086">
    <property type="protein sequence ID" value="MFC3639016.1"/>
    <property type="molecule type" value="Genomic_DNA"/>
</dbReference>
<dbReference type="SUPFAM" id="SSF55804">
    <property type="entry name" value="Phoshotransferase/anion transport protein"/>
    <property type="match status" value="1"/>
</dbReference>
<dbReference type="PROSITE" id="PS00372">
    <property type="entry name" value="PTS_EIIA_TYPE_2_HIS"/>
    <property type="match status" value="1"/>
</dbReference>
<keyword evidence="2" id="KW-0813">Transport</keyword>
<sequence>MNLSSILALEDVILALPAPTKADLMRKLACHAAARTGLDAGVIEAALLGRERLGSTGVGNGVALPHASIAGLEKPFATLAVLKKPIEFDAVDDRPVDVVFLLLPAAGGSGAHLKILAAVARKTHEEPVLTLLRRARDPSAAYAILTAGAA</sequence>
<keyword evidence="3" id="KW-1185">Reference proteome</keyword>
<dbReference type="CDD" id="cd00211">
    <property type="entry name" value="PTS_IIA_fru"/>
    <property type="match status" value="1"/>
</dbReference>
<dbReference type="PANTHER" id="PTHR47738">
    <property type="entry name" value="PTS SYSTEM FRUCTOSE-LIKE EIIA COMPONENT-RELATED"/>
    <property type="match status" value="1"/>
</dbReference>
<dbReference type="InterPro" id="IPR002178">
    <property type="entry name" value="PTS_EIIA_type-2_dom"/>
</dbReference>
<evidence type="ECO:0000313" key="3">
    <source>
        <dbReference type="Proteomes" id="UP001595704"/>
    </source>
</evidence>